<reference evidence="1 2" key="1">
    <citation type="journal article" date="2019" name="Nat. Med.">
        <title>A library of human gut bacterial isolates paired with longitudinal multiomics data enables mechanistic microbiome research.</title>
        <authorList>
            <person name="Poyet M."/>
            <person name="Groussin M."/>
            <person name="Gibbons S.M."/>
            <person name="Avila-Pacheco J."/>
            <person name="Jiang X."/>
            <person name="Kearney S.M."/>
            <person name="Perrotta A.R."/>
            <person name="Berdy B."/>
            <person name="Zhao S."/>
            <person name="Lieberman T.D."/>
            <person name="Swanson P.K."/>
            <person name="Smith M."/>
            <person name="Roesemann S."/>
            <person name="Alexander J.E."/>
            <person name="Rich S.A."/>
            <person name="Livny J."/>
            <person name="Vlamakis H."/>
            <person name="Clish C."/>
            <person name="Bullock K."/>
            <person name="Deik A."/>
            <person name="Scott J."/>
            <person name="Pierce K.A."/>
            <person name="Xavier R.J."/>
            <person name="Alm E.J."/>
        </authorList>
    </citation>
    <scope>NUCLEOTIDE SEQUENCE [LARGE SCALE GENOMIC DNA]</scope>
    <source>
        <strain evidence="1 2">BIOML-A25</strain>
    </source>
</reference>
<proteinExistence type="predicted"/>
<evidence type="ECO:0000313" key="1">
    <source>
        <dbReference type="EMBL" id="KAA5297815.1"/>
    </source>
</evidence>
<sequence length="158" mass="17719">ALGHTLYNDLAARTLGQYQGAFNIITEVKDMWSEDNPNSDLPAFYYADQLAKKNITRSNNASASRHNNSSRLYEKADYLALRELTLSWDLPKAWTSKAFIQNASVYVTGQNLFYVTGYTGTSPEPVLTNSDNNENLYGVDQGRYPTPRTVLFGLSVTF</sequence>
<dbReference type="AlphaFoldDB" id="A0A6L3IJ82"/>
<evidence type="ECO:0000313" key="2">
    <source>
        <dbReference type="Proteomes" id="UP000481700"/>
    </source>
</evidence>
<organism evidence="1 2">
    <name type="scientific">Phocaeicola dorei</name>
    <dbReference type="NCBI Taxonomy" id="357276"/>
    <lineage>
        <taxon>Bacteria</taxon>
        <taxon>Pseudomonadati</taxon>
        <taxon>Bacteroidota</taxon>
        <taxon>Bacteroidia</taxon>
        <taxon>Bacteroidales</taxon>
        <taxon>Bacteroidaceae</taxon>
        <taxon>Phocaeicola</taxon>
    </lineage>
</organism>
<accession>A0A6L3IJ82</accession>
<name>A0A6L3IJ82_9BACT</name>
<dbReference type="EMBL" id="VVZV01000440">
    <property type="protein sequence ID" value="KAA5297815.1"/>
    <property type="molecule type" value="Genomic_DNA"/>
</dbReference>
<protein>
    <submittedName>
        <fullName evidence="1">SusC/RagA family TonB-linked outer membrane protein</fullName>
    </submittedName>
</protein>
<feature type="non-terminal residue" evidence="1">
    <location>
        <position position="1"/>
    </location>
</feature>
<dbReference type="SUPFAM" id="SSF56935">
    <property type="entry name" value="Porins"/>
    <property type="match status" value="1"/>
</dbReference>
<gene>
    <name evidence="1" type="ORF">F2Z07_28485</name>
</gene>
<comment type="caution">
    <text evidence="1">The sequence shown here is derived from an EMBL/GenBank/DDBJ whole genome shotgun (WGS) entry which is preliminary data.</text>
</comment>
<dbReference type="Proteomes" id="UP000481700">
    <property type="component" value="Unassembled WGS sequence"/>
</dbReference>